<dbReference type="SUPFAM" id="SSF51735">
    <property type="entry name" value="NAD(P)-binding Rossmann-fold domains"/>
    <property type="match status" value="1"/>
</dbReference>
<evidence type="ECO:0000256" key="2">
    <source>
        <dbReference type="ARBA" id="ARBA00023002"/>
    </source>
</evidence>
<organism evidence="5 6">
    <name type="scientific">Thermomonospora cellulosilytica</name>
    <dbReference type="NCBI Taxonomy" id="1411118"/>
    <lineage>
        <taxon>Bacteria</taxon>
        <taxon>Bacillati</taxon>
        <taxon>Actinomycetota</taxon>
        <taxon>Actinomycetes</taxon>
        <taxon>Streptosporangiales</taxon>
        <taxon>Thermomonosporaceae</taxon>
        <taxon>Thermomonospora</taxon>
    </lineage>
</organism>
<dbReference type="Pfam" id="PF21761">
    <property type="entry name" value="RedAm-like_C"/>
    <property type="match status" value="1"/>
</dbReference>
<gene>
    <name evidence="5" type="ORF">HNR21_006455</name>
</gene>
<name>A0A7W3RBL6_9ACTN</name>
<dbReference type="Pfam" id="PF03446">
    <property type="entry name" value="NAD_binding_2"/>
    <property type="match status" value="1"/>
</dbReference>
<accession>A0A7W3RBL6</accession>
<evidence type="ECO:0000259" key="4">
    <source>
        <dbReference type="Pfam" id="PF21761"/>
    </source>
</evidence>
<dbReference type="InterPro" id="IPR013328">
    <property type="entry name" value="6PGD_dom2"/>
</dbReference>
<dbReference type="InterPro" id="IPR006115">
    <property type="entry name" value="6PGDH_NADP-bd"/>
</dbReference>
<dbReference type="RefSeq" id="WP_182708100.1">
    <property type="nucleotide sequence ID" value="NZ_JACJII010000001.1"/>
</dbReference>
<evidence type="ECO:0000313" key="5">
    <source>
        <dbReference type="EMBL" id="MBA9007573.1"/>
    </source>
</evidence>
<dbReference type="AlphaFoldDB" id="A0A7W3RBL6"/>
<comment type="caution">
    <text evidence="5">The sequence shown here is derived from an EMBL/GenBank/DDBJ whole genome shotgun (WGS) entry which is preliminary data.</text>
</comment>
<keyword evidence="6" id="KW-1185">Reference proteome</keyword>
<proteinExistence type="inferred from homology"/>
<reference evidence="5 6" key="1">
    <citation type="submission" date="2020-08" db="EMBL/GenBank/DDBJ databases">
        <title>Sequencing the genomes of 1000 actinobacteria strains.</title>
        <authorList>
            <person name="Klenk H.-P."/>
        </authorList>
    </citation>
    <scope>NUCLEOTIDE SEQUENCE [LARGE SCALE GENOMIC DNA]</scope>
    <source>
        <strain evidence="5 6">DSM 45823</strain>
    </source>
</reference>
<comment type="similarity">
    <text evidence="1">Belongs to the HIBADH-related family.</text>
</comment>
<dbReference type="PIRSF" id="PIRSF000103">
    <property type="entry name" value="HIBADH"/>
    <property type="match status" value="1"/>
</dbReference>
<sequence length="299" mass="31461">MNETPVTVLGLGAMGTALARVLLDHGHPVTVWNRSPGKGDDLVERGARRAATAAQAVTASPLTVVCVTDYPAVRKVLGAVGDAVAGRTLVNLTTGTPAQARDTAAWAGEHGARYLDGVVQASPELVGTPDAVFLHSGPRQAFETHRTVLDHLGTVHHLGDDPGLACLYDLALLGLWYEAETAYLNALATVRASGADVEAFAAFAGGQIGHVAQAAPDTARQVKERRYPVGPAPLTVHLPVVGRLRDLRAATGMDTEPVDRLHAMIERRIARGHGAEGFTGLIEELTGQEAERRNVAPAR</sequence>
<feature type="domain" description="NADPH-dependent reductive aminase-like C-terminal" evidence="4">
    <location>
        <begin position="161"/>
        <end position="285"/>
    </location>
</feature>
<dbReference type="InterPro" id="IPR015815">
    <property type="entry name" value="HIBADH-related"/>
</dbReference>
<dbReference type="InterPro" id="IPR036291">
    <property type="entry name" value="NAD(P)-bd_dom_sf"/>
</dbReference>
<dbReference type="InterPro" id="IPR048666">
    <property type="entry name" value="RedAm-like_C"/>
</dbReference>
<dbReference type="GO" id="GO:0016491">
    <property type="term" value="F:oxidoreductase activity"/>
    <property type="evidence" value="ECO:0007669"/>
    <property type="project" value="UniProtKB-KW"/>
</dbReference>
<evidence type="ECO:0000256" key="1">
    <source>
        <dbReference type="ARBA" id="ARBA00009080"/>
    </source>
</evidence>
<evidence type="ECO:0000259" key="3">
    <source>
        <dbReference type="Pfam" id="PF03446"/>
    </source>
</evidence>
<dbReference type="Gene3D" id="3.40.50.720">
    <property type="entry name" value="NAD(P)-binding Rossmann-like Domain"/>
    <property type="match status" value="1"/>
</dbReference>
<dbReference type="Proteomes" id="UP000539313">
    <property type="component" value="Unassembled WGS sequence"/>
</dbReference>
<dbReference type="PANTHER" id="PTHR43580:SF2">
    <property type="entry name" value="CYTOKINE-LIKE NUCLEAR FACTOR N-PAC"/>
    <property type="match status" value="1"/>
</dbReference>
<keyword evidence="2" id="KW-0560">Oxidoreductase</keyword>
<dbReference type="PANTHER" id="PTHR43580">
    <property type="entry name" value="OXIDOREDUCTASE GLYR1-RELATED"/>
    <property type="match status" value="1"/>
</dbReference>
<protein>
    <submittedName>
        <fullName evidence="5">3-hydroxyisobutyrate dehydrogenase-like beta-hydroxyacid dehydrogenase</fullName>
    </submittedName>
</protein>
<evidence type="ECO:0000313" key="6">
    <source>
        <dbReference type="Proteomes" id="UP000539313"/>
    </source>
</evidence>
<dbReference type="GO" id="GO:0050661">
    <property type="term" value="F:NADP binding"/>
    <property type="evidence" value="ECO:0007669"/>
    <property type="project" value="InterPro"/>
</dbReference>
<dbReference type="EMBL" id="JACJII010000001">
    <property type="protein sequence ID" value="MBA9007573.1"/>
    <property type="molecule type" value="Genomic_DNA"/>
</dbReference>
<dbReference type="Gene3D" id="1.10.1040.10">
    <property type="entry name" value="N-(1-d-carboxylethyl)-l-norvaline Dehydrogenase, domain 2"/>
    <property type="match status" value="1"/>
</dbReference>
<feature type="domain" description="6-phosphogluconate dehydrogenase NADP-binding" evidence="3">
    <location>
        <begin position="6"/>
        <end position="155"/>
    </location>
</feature>
<dbReference type="InterPro" id="IPR051265">
    <property type="entry name" value="HIBADH-related_NP60_sf"/>
</dbReference>